<gene>
    <name evidence="2" type="ORF">GCM10025870_24270</name>
</gene>
<evidence type="ECO:0000313" key="3">
    <source>
        <dbReference type="Proteomes" id="UP001321477"/>
    </source>
</evidence>
<sequence length="136" mass="14701">MIDVGIPHPDVTTLRVTRPALEREDERVVVAWPEVLSRIGEAVGLRVGPIRREGRSCRALDGRGVRGGGQGRRGDGAADPGQECPPAEACPGFGSVHRRSSFIGMPVRRIDEPTGLVDPCRRTLRRADSSVKTPTE</sequence>
<accession>A0ABN6YDA3</accession>
<proteinExistence type="predicted"/>
<feature type="region of interest" description="Disordered" evidence="1">
    <location>
        <begin position="59"/>
        <end position="92"/>
    </location>
</feature>
<dbReference type="EMBL" id="AP027734">
    <property type="protein sequence ID" value="BDZ55354.1"/>
    <property type="molecule type" value="Genomic_DNA"/>
</dbReference>
<organism evidence="2 3">
    <name type="scientific">Agromyces marinus</name>
    <dbReference type="NCBI Taxonomy" id="1389020"/>
    <lineage>
        <taxon>Bacteria</taxon>
        <taxon>Bacillati</taxon>
        <taxon>Actinomycetota</taxon>
        <taxon>Actinomycetes</taxon>
        <taxon>Micrococcales</taxon>
        <taxon>Microbacteriaceae</taxon>
        <taxon>Agromyces</taxon>
    </lineage>
</organism>
<dbReference type="Proteomes" id="UP001321477">
    <property type="component" value="Chromosome"/>
</dbReference>
<evidence type="ECO:0000313" key="2">
    <source>
        <dbReference type="EMBL" id="BDZ55354.1"/>
    </source>
</evidence>
<reference evidence="3" key="1">
    <citation type="journal article" date="2019" name="Int. J. Syst. Evol. Microbiol.">
        <title>The Global Catalogue of Microorganisms (GCM) 10K type strain sequencing project: providing services to taxonomists for standard genome sequencing and annotation.</title>
        <authorList>
            <consortium name="The Broad Institute Genomics Platform"/>
            <consortium name="The Broad Institute Genome Sequencing Center for Infectious Disease"/>
            <person name="Wu L."/>
            <person name="Ma J."/>
        </authorList>
    </citation>
    <scope>NUCLEOTIDE SEQUENCE [LARGE SCALE GENOMIC DNA]</scope>
    <source>
        <strain evidence="3">NBRC 109019</strain>
    </source>
</reference>
<name>A0ABN6YDA3_9MICO</name>
<protein>
    <submittedName>
        <fullName evidence="2">Uncharacterized protein</fullName>
    </submittedName>
</protein>
<evidence type="ECO:0000256" key="1">
    <source>
        <dbReference type="SAM" id="MobiDB-lite"/>
    </source>
</evidence>
<keyword evidence="3" id="KW-1185">Reference proteome</keyword>